<reference evidence="2 3" key="1">
    <citation type="submission" date="2014-04" db="EMBL/GenBank/DDBJ databases">
        <authorList>
            <consortium name="DOE Joint Genome Institute"/>
            <person name="Kuo A."/>
            <person name="Tarkka M."/>
            <person name="Buscot F."/>
            <person name="Kohler A."/>
            <person name="Nagy L.G."/>
            <person name="Floudas D."/>
            <person name="Copeland A."/>
            <person name="Barry K.W."/>
            <person name="Cichocki N."/>
            <person name="Veneault-Fourrey C."/>
            <person name="LaButti K."/>
            <person name="Lindquist E.A."/>
            <person name="Lipzen A."/>
            <person name="Lundell T."/>
            <person name="Morin E."/>
            <person name="Murat C."/>
            <person name="Sun H."/>
            <person name="Tunlid A."/>
            <person name="Henrissat B."/>
            <person name="Grigoriev I.V."/>
            <person name="Hibbett D.S."/>
            <person name="Martin F."/>
            <person name="Nordberg H.P."/>
            <person name="Cantor M.N."/>
            <person name="Hua S.X."/>
        </authorList>
    </citation>
    <scope>NUCLEOTIDE SEQUENCE [LARGE SCALE GENOMIC DNA]</scope>
    <source>
        <strain evidence="2 3">F 1598</strain>
    </source>
</reference>
<dbReference type="InParanoid" id="A0A0C3B5I6"/>
<dbReference type="EMBL" id="KN833123">
    <property type="protein sequence ID" value="KIM72547.1"/>
    <property type="molecule type" value="Genomic_DNA"/>
</dbReference>
<dbReference type="OrthoDB" id="3269403at2759"/>
<name>A0A0C3B5I6_PILCF</name>
<accession>A0A0C3B5I6</accession>
<organism evidence="2 3">
    <name type="scientific">Piloderma croceum (strain F 1598)</name>
    <dbReference type="NCBI Taxonomy" id="765440"/>
    <lineage>
        <taxon>Eukaryota</taxon>
        <taxon>Fungi</taxon>
        <taxon>Dikarya</taxon>
        <taxon>Basidiomycota</taxon>
        <taxon>Agaricomycotina</taxon>
        <taxon>Agaricomycetes</taxon>
        <taxon>Agaricomycetidae</taxon>
        <taxon>Atheliales</taxon>
        <taxon>Atheliaceae</taxon>
        <taxon>Piloderma</taxon>
    </lineage>
</organism>
<evidence type="ECO:0000313" key="2">
    <source>
        <dbReference type="EMBL" id="KIM72547.1"/>
    </source>
</evidence>
<feature type="region of interest" description="Disordered" evidence="1">
    <location>
        <begin position="48"/>
        <end position="70"/>
    </location>
</feature>
<dbReference type="Proteomes" id="UP000054166">
    <property type="component" value="Unassembled WGS sequence"/>
</dbReference>
<gene>
    <name evidence="2" type="ORF">PILCRDRAFT_16039</name>
</gene>
<dbReference type="STRING" id="765440.A0A0C3B5I6"/>
<sequence>MSSDDTDTDGTGTIYWVKILVWRRNIDQYVQMIDDERRWSADIFSGSRAKSVTCVQSPENPKSSRQPPGELPATLFNANWLEDNDDYCQIMLDVSKDDFPWIEFMPEQRQGADIV</sequence>
<dbReference type="HOGENOM" id="CLU_2109931_0_0_1"/>
<dbReference type="AlphaFoldDB" id="A0A0C3B5I6"/>
<evidence type="ECO:0000256" key="1">
    <source>
        <dbReference type="SAM" id="MobiDB-lite"/>
    </source>
</evidence>
<protein>
    <submittedName>
        <fullName evidence="2">Uncharacterized protein</fullName>
    </submittedName>
</protein>
<feature type="compositionally biased region" description="Polar residues" evidence="1">
    <location>
        <begin position="48"/>
        <end position="66"/>
    </location>
</feature>
<keyword evidence="3" id="KW-1185">Reference proteome</keyword>
<reference evidence="3" key="2">
    <citation type="submission" date="2015-01" db="EMBL/GenBank/DDBJ databases">
        <title>Evolutionary Origins and Diversification of the Mycorrhizal Mutualists.</title>
        <authorList>
            <consortium name="DOE Joint Genome Institute"/>
            <consortium name="Mycorrhizal Genomics Consortium"/>
            <person name="Kohler A."/>
            <person name="Kuo A."/>
            <person name="Nagy L.G."/>
            <person name="Floudas D."/>
            <person name="Copeland A."/>
            <person name="Barry K.W."/>
            <person name="Cichocki N."/>
            <person name="Veneault-Fourrey C."/>
            <person name="LaButti K."/>
            <person name="Lindquist E.A."/>
            <person name="Lipzen A."/>
            <person name="Lundell T."/>
            <person name="Morin E."/>
            <person name="Murat C."/>
            <person name="Riley R."/>
            <person name="Ohm R."/>
            <person name="Sun H."/>
            <person name="Tunlid A."/>
            <person name="Henrissat B."/>
            <person name="Grigoriev I.V."/>
            <person name="Hibbett D.S."/>
            <person name="Martin F."/>
        </authorList>
    </citation>
    <scope>NUCLEOTIDE SEQUENCE [LARGE SCALE GENOMIC DNA]</scope>
    <source>
        <strain evidence="3">F 1598</strain>
    </source>
</reference>
<evidence type="ECO:0000313" key="3">
    <source>
        <dbReference type="Proteomes" id="UP000054166"/>
    </source>
</evidence>
<proteinExistence type="predicted"/>